<dbReference type="GO" id="GO:0005829">
    <property type="term" value="C:cytosol"/>
    <property type="evidence" value="ECO:0007669"/>
    <property type="project" value="TreeGrafter"/>
</dbReference>
<keyword evidence="3" id="KW-0805">Transcription regulation</keyword>
<accession>A0A5J4KSL6</accession>
<comment type="caution">
    <text evidence="8">The sequence shown here is derived from an EMBL/GenBank/DDBJ whole genome shotgun (WGS) entry which is preliminary data.</text>
</comment>
<dbReference type="Proteomes" id="UP000326912">
    <property type="component" value="Unassembled WGS sequence"/>
</dbReference>
<dbReference type="PANTHER" id="PTHR48111:SF1">
    <property type="entry name" value="TWO-COMPONENT RESPONSE REGULATOR ORR33"/>
    <property type="match status" value="1"/>
</dbReference>
<dbReference type="Pfam" id="PF00072">
    <property type="entry name" value="Response_reg"/>
    <property type="match status" value="1"/>
</dbReference>
<dbReference type="AlphaFoldDB" id="A0A5J4KSL6"/>
<dbReference type="Gene3D" id="3.40.50.2300">
    <property type="match status" value="1"/>
</dbReference>
<keyword evidence="4" id="KW-0238">DNA-binding</keyword>
<dbReference type="RefSeq" id="WP_162005330.1">
    <property type="nucleotide sequence ID" value="NZ_BKZW01000001.1"/>
</dbReference>
<dbReference type="PROSITE" id="PS50110">
    <property type="entry name" value="RESPONSE_REGULATORY"/>
    <property type="match status" value="1"/>
</dbReference>
<dbReference type="InterPro" id="IPR001789">
    <property type="entry name" value="Sig_transdc_resp-reg_receiver"/>
</dbReference>
<keyword evidence="9" id="KW-1185">Reference proteome</keyword>
<reference evidence="8 9" key="1">
    <citation type="submission" date="2019-10" db="EMBL/GenBank/DDBJ databases">
        <title>Dictyobacter vulcani sp. nov., within the class Ktedonobacteria, isolated from soil of volcanic Mt. Zao.</title>
        <authorList>
            <person name="Zheng Y."/>
            <person name="Wang C.M."/>
            <person name="Sakai Y."/>
            <person name="Abe K."/>
            <person name="Yokota A."/>
            <person name="Yabe S."/>
        </authorList>
    </citation>
    <scope>NUCLEOTIDE SEQUENCE [LARGE SCALE GENOMIC DNA]</scope>
    <source>
        <strain evidence="8 9">W12</strain>
    </source>
</reference>
<dbReference type="EMBL" id="BKZW01000001">
    <property type="protein sequence ID" value="GER89407.1"/>
    <property type="molecule type" value="Genomic_DNA"/>
</dbReference>
<evidence type="ECO:0000256" key="3">
    <source>
        <dbReference type="ARBA" id="ARBA00023015"/>
    </source>
</evidence>
<evidence type="ECO:0000256" key="5">
    <source>
        <dbReference type="ARBA" id="ARBA00023163"/>
    </source>
</evidence>
<dbReference type="SUPFAM" id="SSF52172">
    <property type="entry name" value="CheY-like"/>
    <property type="match status" value="1"/>
</dbReference>
<dbReference type="GO" id="GO:0000976">
    <property type="term" value="F:transcription cis-regulatory region binding"/>
    <property type="evidence" value="ECO:0007669"/>
    <property type="project" value="TreeGrafter"/>
</dbReference>
<feature type="domain" description="Response regulatory" evidence="7">
    <location>
        <begin position="5"/>
        <end position="120"/>
    </location>
</feature>
<evidence type="ECO:0000256" key="2">
    <source>
        <dbReference type="ARBA" id="ARBA00023012"/>
    </source>
</evidence>
<comment type="caution">
    <text evidence="6">Lacks conserved residue(s) required for the propagation of feature annotation.</text>
</comment>
<evidence type="ECO:0000313" key="9">
    <source>
        <dbReference type="Proteomes" id="UP000326912"/>
    </source>
</evidence>
<keyword evidence="2" id="KW-0902">Two-component regulatory system</keyword>
<name>A0A5J4KSL6_9CHLR</name>
<dbReference type="SMART" id="SM00448">
    <property type="entry name" value="REC"/>
    <property type="match status" value="1"/>
</dbReference>
<evidence type="ECO:0000259" key="7">
    <source>
        <dbReference type="PROSITE" id="PS50110"/>
    </source>
</evidence>
<organism evidence="8 9">
    <name type="scientific">Dictyobacter vulcani</name>
    <dbReference type="NCBI Taxonomy" id="2607529"/>
    <lineage>
        <taxon>Bacteria</taxon>
        <taxon>Bacillati</taxon>
        <taxon>Chloroflexota</taxon>
        <taxon>Ktedonobacteria</taxon>
        <taxon>Ktedonobacterales</taxon>
        <taxon>Dictyobacteraceae</taxon>
        <taxon>Dictyobacter</taxon>
    </lineage>
</organism>
<proteinExistence type="predicted"/>
<dbReference type="GO" id="GO:0006355">
    <property type="term" value="P:regulation of DNA-templated transcription"/>
    <property type="evidence" value="ECO:0007669"/>
    <property type="project" value="TreeGrafter"/>
</dbReference>
<dbReference type="GO" id="GO:0000156">
    <property type="term" value="F:phosphorelay response regulator activity"/>
    <property type="evidence" value="ECO:0007669"/>
    <property type="project" value="TreeGrafter"/>
</dbReference>
<dbReference type="PANTHER" id="PTHR48111">
    <property type="entry name" value="REGULATOR OF RPOS"/>
    <property type="match status" value="1"/>
</dbReference>
<gene>
    <name evidence="8" type="ORF">KDW_35690</name>
</gene>
<keyword evidence="1" id="KW-0597">Phosphoprotein</keyword>
<dbReference type="GO" id="GO:0032993">
    <property type="term" value="C:protein-DNA complex"/>
    <property type="evidence" value="ECO:0007669"/>
    <property type="project" value="TreeGrafter"/>
</dbReference>
<evidence type="ECO:0000313" key="8">
    <source>
        <dbReference type="EMBL" id="GER89407.1"/>
    </source>
</evidence>
<dbReference type="InterPro" id="IPR039420">
    <property type="entry name" value="WalR-like"/>
</dbReference>
<evidence type="ECO:0000256" key="6">
    <source>
        <dbReference type="PROSITE-ProRule" id="PRU00169"/>
    </source>
</evidence>
<sequence>MRRLHILFVDPDPHIHDRMKHALGGDFTVQCVGSISEAEWSLSQSQPDILISEVVVGQESGLDLCRYVRNVSSFQHLPIMLLTSMATLQDKVAGFQAGTDDYVVKPFDVHHLVARIRLLARIKRLERRTTV</sequence>
<evidence type="ECO:0000256" key="1">
    <source>
        <dbReference type="ARBA" id="ARBA00022553"/>
    </source>
</evidence>
<keyword evidence="5" id="KW-0804">Transcription</keyword>
<protein>
    <recommendedName>
        <fullName evidence="7">Response regulatory domain-containing protein</fullName>
    </recommendedName>
</protein>
<evidence type="ECO:0000256" key="4">
    <source>
        <dbReference type="ARBA" id="ARBA00023125"/>
    </source>
</evidence>
<dbReference type="InterPro" id="IPR011006">
    <property type="entry name" value="CheY-like_superfamily"/>
</dbReference>